<dbReference type="Pfam" id="PF00072">
    <property type="entry name" value="Response_reg"/>
    <property type="match status" value="1"/>
</dbReference>
<accession>A0A378YSX8</accession>
<dbReference type="EMBL" id="UGRY01000002">
    <property type="protein sequence ID" value="SUA80224.1"/>
    <property type="molecule type" value="Genomic_DNA"/>
</dbReference>
<dbReference type="InterPro" id="IPR001789">
    <property type="entry name" value="Sig_transdc_resp-reg_receiver"/>
</dbReference>
<dbReference type="PANTHER" id="PTHR43214:SF24">
    <property type="entry name" value="TRANSCRIPTIONAL REGULATORY PROTEIN NARL-RELATED"/>
    <property type="match status" value="1"/>
</dbReference>
<evidence type="ECO:0000256" key="1">
    <source>
        <dbReference type="ARBA" id="ARBA00022553"/>
    </source>
</evidence>
<dbReference type="PROSITE" id="PS00622">
    <property type="entry name" value="HTH_LUXR_1"/>
    <property type="match status" value="1"/>
</dbReference>
<feature type="domain" description="Response regulatory" evidence="7">
    <location>
        <begin position="4"/>
        <end position="117"/>
    </location>
</feature>
<dbReference type="Gene3D" id="3.40.50.2300">
    <property type="match status" value="1"/>
</dbReference>
<dbReference type="SUPFAM" id="SSF52172">
    <property type="entry name" value="CheY-like"/>
    <property type="match status" value="1"/>
</dbReference>
<dbReference type="STRING" id="1406858.GCA_000710895_06265"/>
<reference evidence="8 9" key="1">
    <citation type="submission" date="2018-06" db="EMBL/GenBank/DDBJ databases">
        <authorList>
            <consortium name="Pathogen Informatics"/>
            <person name="Doyle S."/>
        </authorList>
    </citation>
    <scope>NUCLEOTIDE SEQUENCE [LARGE SCALE GENOMIC DNA]</scope>
    <source>
        <strain evidence="8 9">NCTC1934</strain>
    </source>
</reference>
<dbReference type="GO" id="GO:0006355">
    <property type="term" value="P:regulation of DNA-templated transcription"/>
    <property type="evidence" value="ECO:0007669"/>
    <property type="project" value="InterPro"/>
</dbReference>
<dbReference type="OrthoDB" id="9808843at2"/>
<feature type="modified residue" description="4-aspartylphosphate" evidence="5">
    <location>
        <position position="55"/>
    </location>
</feature>
<dbReference type="SMART" id="SM00421">
    <property type="entry name" value="HTH_LUXR"/>
    <property type="match status" value="1"/>
</dbReference>
<evidence type="ECO:0000256" key="4">
    <source>
        <dbReference type="ARBA" id="ARBA00023163"/>
    </source>
</evidence>
<feature type="domain" description="HTH luxR-type" evidence="6">
    <location>
        <begin position="147"/>
        <end position="212"/>
    </location>
</feature>
<gene>
    <name evidence="8" type="primary">nreC_5</name>
    <name evidence="8" type="ORF">NCTC1934_04170</name>
</gene>
<dbReference type="RefSeq" id="WP_039815472.1">
    <property type="nucleotide sequence ID" value="NZ_UGRY01000002.1"/>
</dbReference>
<keyword evidence="4" id="KW-0804">Transcription</keyword>
<dbReference type="CDD" id="cd17535">
    <property type="entry name" value="REC_NarL-like"/>
    <property type="match status" value="1"/>
</dbReference>
<dbReference type="CDD" id="cd06170">
    <property type="entry name" value="LuxR_C_like"/>
    <property type="match status" value="1"/>
</dbReference>
<keyword evidence="9" id="KW-1185">Reference proteome</keyword>
<dbReference type="SMART" id="SM00448">
    <property type="entry name" value="REC"/>
    <property type="match status" value="1"/>
</dbReference>
<organism evidence="8 9">
    <name type="scientific">Nocardia otitidiscaviarum</name>
    <dbReference type="NCBI Taxonomy" id="1823"/>
    <lineage>
        <taxon>Bacteria</taxon>
        <taxon>Bacillati</taxon>
        <taxon>Actinomycetota</taxon>
        <taxon>Actinomycetes</taxon>
        <taxon>Mycobacteriales</taxon>
        <taxon>Nocardiaceae</taxon>
        <taxon>Nocardia</taxon>
    </lineage>
</organism>
<evidence type="ECO:0000259" key="6">
    <source>
        <dbReference type="PROSITE" id="PS50043"/>
    </source>
</evidence>
<evidence type="ECO:0000256" key="2">
    <source>
        <dbReference type="ARBA" id="ARBA00023015"/>
    </source>
</evidence>
<dbReference type="PANTHER" id="PTHR43214">
    <property type="entry name" value="TWO-COMPONENT RESPONSE REGULATOR"/>
    <property type="match status" value="1"/>
</dbReference>
<keyword evidence="1 5" id="KW-0597">Phosphoprotein</keyword>
<dbReference type="PROSITE" id="PS50043">
    <property type="entry name" value="HTH_LUXR_2"/>
    <property type="match status" value="1"/>
</dbReference>
<dbReference type="AlphaFoldDB" id="A0A378YSX8"/>
<name>A0A378YSX8_9NOCA</name>
<dbReference type="GO" id="GO:0003677">
    <property type="term" value="F:DNA binding"/>
    <property type="evidence" value="ECO:0007669"/>
    <property type="project" value="UniProtKB-KW"/>
</dbReference>
<evidence type="ECO:0000256" key="3">
    <source>
        <dbReference type="ARBA" id="ARBA00023125"/>
    </source>
</evidence>
<sequence>MTIRVLIADDQEMVRMGFALILDSAPDIEVVAQCADGAAAVAAVREHRPDVALLDIRMPRLDGLQVCRQISGETRVVVVTTFNDDDYVDTALAHGATGFLLKDSGPDLLLAAVRAAVAGDALIGPELTTGLLRRTHARAGRRVPPELAAAIAALSPRELEVTRLVAQGATNAEIGERLHLSLGTVKTHIASVQRRLSARNRVEVAARAWRGGLMD</sequence>
<dbReference type="InterPro" id="IPR039420">
    <property type="entry name" value="WalR-like"/>
</dbReference>
<dbReference type="PRINTS" id="PR00038">
    <property type="entry name" value="HTHLUXR"/>
</dbReference>
<keyword evidence="2" id="KW-0805">Transcription regulation</keyword>
<keyword evidence="3" id="KW-0238">DNA-binding</keyword>
<dbReference type="GO" id="GO:0000160">
    <property type="term" value="P:phosphorelay signal transduction system"/>
    <property type="evidence" value="ECO:0007669"/>
    <property type="project" value="InterPro"/>
</dbReference>
<dbReference type="InterPro" id="IPR000792">
    <property type="entry name" value="Tscrpt_reg_LuxR_C"/>
</dbReference>
<dbReference type="PROSITE" id="PS50110">
    <property type="entry name" value="RESPONSE_REGULATORY"/>
    <property type="match status" value="1"/>
</dbReference>
<dbReference type="Pfam" id="PF00196">
    <property type="entry name" value="GerE"/>
    <property type="match status" value="1"/>
</dbReference>
<evidence type="ECO:0000313" key="8">
    <source>
        <dbReference type="EMBL" id="SUA80224.1"/>
    </source>
</evidence>
<evidence type="ECO:0000256" key="5">
    <source>
        <dbReference type="PROSITE-ProRule" id="PRU00169"/>
    </source>
</evidence>
<protein>
    <submittedName>
        <fullName evidence="8">Nitrogen regulation protein C</fullName>
    </submittedName>
</protein>
<dbReference type="Proteomes" id="UP000255467">
    <property type="component" value="Unassembled WGS sequence"/>
</dbReference>
<dbReference type="InterPro" id="IPR058245">
    <property type="entry name" value="NreC/VraR/RcsB-like_REC"/>
</dbReference>
<evidence type="ECO:0000259" key="7">
    <source>
        <dbReference type="PROSITE" id="PS50110"/>
    </source>
</evidence>
<evidence type="ECO:0000313" key="9">
    <source>
        <dbReference type="Proteomes" id="UP000255467"/>
    </source>
</evidence>
<dbReference type="InterPro" id="IPR011006">
    <property type="entry name" value="CheY-like_superfamily"/>
</dbReference>
<proteinExistence type="predicted"/>